<evidence type="ECO:0000313" key="1">
    <source>
        <dbReference type="EMBL" id="ACO48050.2"/>
    </source>
</evidence>
<dbReference type="GO" id="GO:0016301">
    <property type="term" value="F:kinase activity"/>
    <property type="evidence" value="ECO:0007669"/>
    <property type="project" value="UniProtKB-KW"/>
</dbReference>
<keyword evidence="1" id="KW-0808">Transferase</keyword>
<dbReference type="PANTHER" id="PTHR18964:SF169">
    <property type="entry name" value="N-ACETYLMANNOSAMINE KINASE"/>
    <property type="match status" value="1"/>
</dbReference>
<dbReference type="HOGENOM" id="CLU_036604_0_4_0"/>
<proteinExistence type="predicted"/>
<dbReference type="SUPFAM" id="SSF53067">
    <property type="entry name" value="Actin-like ATPase domain"/>
    <property type="match status" value="1"/>
</dbReference>
<organism evidence="1 2">
    <name type="scientific">Deinococcus deserti (strain DSM 17065 / CIP 109153 / LMG 22923 / VCD115)</name>
    <dbReference type="NCBI Taxonomy" id="546414"/>
    <lineage>
        <taxon>Bacteria</taxon>
        <taxon>Thermotogati</taxon>
        <taxon>Deinococcota</taxon>
        <taxon>Deinococci</taxon>
        <taxon>Deinococcales</taxon>
        <taxon>Deinococcaceae</taxon>
        <taxon>Deinococcus</taxon>
    </lineage>
</organism>
<dbReference type="KEGG" id="ddr:Deide_3p01080"/>
<protein>
    <submittedName>
        <fullName evidence="1">Putative N-acylmannosamine kinase</fullName>
    </submittedName>
</protein>
<dbReference type="Pfam" id="PF00480">
    <property type="entry name" value="ROK"/>
    <property type="match status" value="1"/>
</dbReference>
<keyword evidence="2" id="KW-1185">Reference proteome</keyword>
<dbReference type="Gene3D" id="3.30.420.40">
    <property type="match status" value="2"/>
</dbReference>
<accession>C1D3H1</accession>
<geneLocation type="plasmid" evidence="2">
    <name>pDeide3</name>
</geneLocation>
<keyword evidence="1" id="KW-0418">Kinase</keyword>
<dbReference type="PANTHER" id="PTHR18964">
    <property type="entry name" value="ROK (REPRESSOR, ORF, KINASE) FAMILY"/>
    <property type="match status" value="1"/>
</dbReference>
<dbReference type="InterPro" id="IPR000600">
    <property type="entry name" value="ROK"/>
</dbReference>
<dbReference type="InterPro" id="IPR043129">
    <property type="entry name" value="ATPase_NBD"/>
</dbReference>
<evidence type="ECO:0000313" key="2">
    <source>
        <dbReference type="Proteomes" id="UP000002208"/>
    </source>
</evidence>
<sequence>MTAAEGTCLAVDIGGTTTRVAVVQGSAVTHRHEAATPASQGPQAVLDQVLSLLNQCHAPPYVPLAVACTGRVHQGCVTAINQATMPGWTAVPVEGLLSRATGRPVTVLNDAKAATLAEWQASGKPDHFMFLTISTGIGSGLVLRGRLVQAPEGLDIGLGFARGPEGQALEVTSSGRGLEQAAGPLGSVRALFDAAEQGDVHAQTLLTAPFQILADRIHDAHCLLGLNLVSLGGSLGLRDWTHFVLNAALPDLRLTRAAHGADAGLLGVALHARTIRQEMTA</sequence>
<gene>
    <name evidence="1" type="primary">nanK</name>
    <name evidence="1" type="ordered locus">Deide_3p01080</name>
</gene>
<keyword evidence="1" id="KW-0614">Plasmid</keyword>
<dbReference type="Proteomes" id="UP000002208">
    <property type="component" value="Plasmid 3"/>
</dbReference>
<dbReference type="EMBL" id="CP001117">
    <property type="protein sequence ID" value="ACO48050.2"/>
    <property type="molecule type" value="Genomic_DNA"/>
</dbReference>
<name>C1D3H1_DEIDV</name>
<dbReference type="AlphaFoldDB" id="C1D3H1"/>
<reference evidence="1 2" key="1">
    <citation type="journal article" date="2009" name="PLoS Genet.">
        <title>Alliance of proteomics and genomics to unravel the specificities of Sahara bacterium Deinococcus deserti.</title>
        <authorList>
            <person name="de Groot A."/>
            <person name="Dulermo R."/>
            <person name="Ortet P."/>
            <person name="Blanchard L."/>
            <person name="Guerin P."/>
            <person name="Fernandez B."/>
            <person name="Vacherie B."/>
            <person name="Dossat C."/>
            <person name="Jolivet E."/>
            <person name="Siguier P."/>
            <person name="Chandler M."/>
            <person name="Barakat M."/>
            <person name="Dedieu A."/>
            <person name="Barbe V."/>
            <person name="Heulin T."/>
            <person name="Sommer S."/>
            <person name="Achouak W."/>
            <person name="Armengaud J."/>
        </authorList>
    </citation>
    <scope>NUCLEOTIDE SEQUENCE [LARGE SCALE GENOMIC DNA]</scope>
    <source>
        <strain evidence="2">DSM 17065 / CIP 109153 / LMG 22923 / VCD115</strain>
        <plasmid evidence="2">pDeide3</plasmid>
    </source>
</reference>